<name>V6LZL3_9EUKA</name>
<evidence type="ECO:0000313" key="3">
    <source>
        <dbReference type="EMBL" id="KAH0570423.1"/>
    </source>
</evidence>
<evidence type="ECO:0000256" key="1">
    <source>
        <dbReference type="SAM" id="MobiDB-lite"/>
    </source>
</evidence>
<proteinExistence type="predicted"/>
<dbReference type="EMBL" id="AUWU02000007">
    <property type="protein sequence ID" value="KAH0570423.1"/>
    <property type="molecule type" value="Genomic_DNA"/>
</dbReference>
<accession>V6LZL3</accession>
<evidence type="ECO:0000313" key="2">
    <source>
        <dbReference type="EMBL" id="EST49176.1"/>
    </source>
</evidence>
<evidence type="ECO:0000313" key="4">
    <source>
        <dbReference type="Proteomes" id="UP000018208"/>
    </source>
</evidence>
<protein>
    <submittedName>
        <fullName evidence="2">Uncharacterized protein</fullName>
    </submittedName>
</protein>
<reference evidence="3" key="2">
    <citation type="submission" date="2020-12" db="EMBL/GenBank/DDBJ databases">
        <title>New Spironucleus salmonicida genome in near-complete chromosomes.</title>
        <authorList>
            <person name="Xu F."/>
            <person name="Kurt Z."/>
            <person name="Jimenez-Gonzalez A."/>
            <person name="Astvaldsson A."/>
            <person name="Andersson J.O."/>
            <person name="Svard S.G."/>
        </authorList>
    </citation>
    <scope>NUCLEOTIDE SEQUENCE</scope>
    <source>
        <strain evidence="3">ATCC 50377</strain>
    </source>
</reference>
<feature type="compositionally biased region" description="Basic and acidic residues" evidence="1">
    <location>
        <begin position="224"/>
        <end position="244"/>
    </location>
</feature>
<reference evidence="2 3" key="1">
    <citation type="journal article" date="2014" name="PLoS Genet.">
        <title>The Genome of Spironucleus salmonicida Highlights a Fish Pathogen Adapted to Fluctuating Environments.</title>
        <authorList>
            <person name="Xu F."/>
            <person name="Jerlstrom-Hultqvist J."/>
            <person name="Einarsson E."/>
            <person name="Astvaldsson A."/>
            <person name="Svard S.G."/>
            <person name="Andersson J.O."/>
        </authorList>
    </citation>
    <scope>NUCLEOTIDE SEQUENCE</scope>
    <source>
        <strain evidence="3">ATCC 50377</strain>
    </source>
</reference>
<gene>
    <name evidence="2" type="ORF">SS50377_10390</name>
    <name evidence="3" type="ORF">SS50377_26703</name>
</gene>
<dbReference type="EMBL" id="KI545953">
    <property type="protein sequence ID" value="EST49176.1"/>
    <property type="molecule type" value="Genomic_DNA"/>
</dbReference>
<dbReference type="VEuPathDB" id="GiardiaDB:SS50377_26703"/>
<keyword evidence="4" id="KW-1185">Reference proteome</keyword>
<dbReference type="Proteomes" id="UP000018208">
    <property type="component" value="Unassembled WGS sequence"/>
</dbReference>
<organism evidence="2">
    <name type="scientific">Spironucleus salmonicida</name>
    <dbReference type="NCBI Taxonomy" id="348837"/>
    <lineage>
        <taxon>Eukaryota</taxon>
        <taxon>Metamonada</taxon>
        <taxon>Diplomonadida</taxon>
        <taxon>Hexamitidae</taxon>
        <taxon>Hexamitinae</taxon>
        <taxon>Spironucleus</taxon>
    </lineage>
</organism>
<feature type="region of interest" description="Disordered" evidence="1">
    <location>
        <begin position="223"/>
        <end position="256"/>
    </location>
</feature>
<dbReference type="AlphaFoldDB" id="V6LZL3"/>
<sequence length="256" mass="30435">MKKENEISAEQLILSLYDSPKLIPNKESLSSFCSKTPQLRLSQFLNTAENLQIKLGNKFQQVNIQNTKQPALFFHKANGLSNYSTTPNLSRIEILQKTFLEKLCDALIQVKFPNEPEFEYFQVQEVFIEFSEKWFAFKQLYGYKSLLSLAHHFSVAKNLKSQLFDKFSPSQYHKDCSFKQDKSIIRHPDVVVKSVHRKQFQIFLELHQNVDYEKILMKKRREKVKQQKEHERKLKDKSSEEQRYLRRRVTRLGLNK</sequence>